<feature type="transmembrane region" description="Helical" evidence="1">
    <location>
        <begin position="36"/>
        <end position="59"/>
    </location>
</feature>
<dbReference type="EMBL" id="CP029550">
    <property type="protein sequence ID" value="AWN42310.1"/>
    <property type="molecule type" value="Genomic_DNA"/>
</dbReference>
<organism evidence="2 3">
    <name type="scientific">Methylobacterium durans</name>
    <dbReference type="NCBI Taxonomy" id="2202825"/>
    <lineage>
        <taxon>Bacteria</taxon>
        <taxon>Pseudomonadati</taxon>
        <taxon>Pseudomonadota</taxon>
        <taxon>Alphaproteobacteria</taxon>
        <taxon>Hyphomicrobiales</taxon>
        <taxon>Methylobacteriaceae</taxon>
        <taxon>Methylobacterium</taxon>
    </lineage>
</organism>
<keyword evidence="1" id="KW-1133">Transmembrane helix</keyword>
<dbReference type="RefSeq" id="WP_109892064.1">
    <property type="nucleotide sequence ID" value="NZ_CP029550.1"/>
</dbReference>
<proteinExistence type="predicted"/>
<evidence type="ECO:0000313" key="3">
    <source>
        <dbReference type="Proteomes" id="UP000245926"/>
    </source>
</evidence>
<reference evidence="3" key="1">
    <citation type="submission" date="2018-05" db="EMBL/GenBank/DDBJ databases">
        <title>Complete Genome Sequence of Methylobacterium sp. 17SD2-17.</title>
        <authorList>
            <person name="Srinivasan S."/>
        </authorList>
    </citation>
    <scope>NUCLEOTIDE SEQUENCE [LARGE SCALE GENOMIC DNA]</scope>
    <source>
        <strain evidence="3">17SD2-17</strain>
    </source>
</reference>
<accession>A0A2U8WA39</accession>
<dbReference type="KEGG" id="mets:DK389_19705"/>
<name>A0A2U8WA39_9HYPH</name>
<gene>
    <name evidence="2" type="ORF">DK389_19705</name>
</gene>
<dbReference type="Proteomes" id="UP000245926">
    <property type="component" value="Chromosome"/>
</dbReference>
<feature type="transmembrane region" description="Helical" evidence="1">
    <location>
        <begin position="7"/>
        <end position="30"/>
    </location>
</feature>
<keyword evidence="1" id="KW-0472">Membrane</keyword>
<dbReference type="OrthoDB" id="8000660at2"/>
<evidence type="ECO:0000313" key="2">
    <source>
        <dbReference type="EMBL" id="AWN42310.1"/>
    </source>
</evidence>
<dbReference type="AlphaFoldDB" id="A0A2U8WA39"/>
<evidence type="ECO:0000256" key="1">
    <source>
        <dbReference type="SAM" id="Phobius"/>
    </source>
</evidence>
<keyword evidence="3" id="KW-1185">Reference proteome</keyword>
<protein>
    <submittedName>
        <fullName evidence="2">Uncharacterized protein</fullName>
    </submittedName>
</protein>
<sequence>MSDKQFNVWLGSTVGFTLAAVVGLIGAGVLDRVNPPVILLIALFVALASAAGQLGLFILDLIERQRL</sequence>
<keyword evidence="1" id="KW-0812">Transmembrane</keyword>